<feature type="chain" id="PRO_5039517451" description="Gas vesicle protein" evidence="2">
    <location>
        <begin position="22"/>
        <end position="158"/>
    </location>
</feature>
<evidence type="ECO:0000256" key="1">
    <source>
        <dbReference type="SAM" id="MobiDB-lite"/>
    </source>
</evidence>
<keyword evidence="2" id="KW-0732">Signal</keyword>
<organism evidence="3 4">
    <name type="scientific">Schwartzia succinivorans DSM 10502</name>
    <dbReference type="NCBI Taxonomy" id="1123243"/>
    <lineage>
        <taxon>Bacteria</taxon>
        <taxon>Bacillati</taxon>
        <taxon>Bacillota</taxon>
        <taxon>Negativicutes</taxon>
        <taxon>Selenomonadales</taxon>
        <taxon>Selenomonadaceae</taxon>
        <taxon>Schwartzia</taxon>
    </lineage>
</organism>
<keyword evidence="4" id="KW-1185">Reference proteome</keyword>
<proteinExistence type="predicted"/>
<sequence length="158" mass="17441">MSWCKNGMLLAAGGVAGLAIAAWLESEGSFVSAPKREMTNADGMEILLEKIRSEAEWAMDECTTDEQREKVYEEVKASVGKLQAALERSGEKIVTELKGQYERTCSDETDEEMDGDQMLRYRSMIEKLLKDMDTSKKAKSEQASDEISGILAASGLTK</sequence>
<name>A0A1M4XEZ1_9FIRM</name>
<dbReference type="RefSeq" id="WP_072935561.1">
    <property type="nucleotide sequence ID" value="NZ_FQUG01000005.1"/>
</dbReference>
<dbReference type="AlphaFoldDB" id="A0A1M4XEZ1"/>
<evidence type="ECO:0000313" key="3">
    <source>
        <dbReference type="EMBL" id="SHE91950.1"/>
    </source>
</evidence>
<feature type="region of interest" description="Disordered" evidence="1">
    <location>
        <begin position="132"/>
        <end position="158"/>
    </location>
</feature>
<evidence type="ECO:0008006" key="5">
    <source>
        <dbReference type="Google" id="ProtNLM"/>
    </source>
</evidence>
<feature type="compositionally biased region" description="Basic and acidic residues" evidence="1">
    <location>
        <begin position="132"/>
        <end position="142"/>
    </location>
</feature>
<dbReference type="OrthoDB" id="1667030at2"/>
<dbReference type="STRING" id="1123243.SAMN02745190_01458"/>
<accession>A0A1M4XEZ1</accession>
<feature type="signal peptide" evidence="2">
    <location>
        <begin position="1"/>
        <end position="21"/>
    </location>
</feature>
<dbReference type="Proteomes" id="UP000184404">
    <property type="component" value="Unassembled WGS sequence"/>
</dbReference>
<gene>
    <name evidence="3" type="ORF">SAMN02745190_01458</name>
</gene>
<reference evidence="3 4" key="1">
    <citation type="submission" date="2016-11" db="EMBL/GenBank/DDBJ databases">
        <authorList>
            <person name="Jaros S."/>
            <person name="Januszkiewicz K."/>
            <person name="Wedrychowicz H."/>
        </authorList>
    </citation>
    <scope>NUCLEOTIDE SEQUENCE [LARGE SCALE GENOMIC DNA]</scope>
    <source>
        <strain evidence="3 4">DSM 10502</strain>
    </source>
</reference>
<evidence type="ECO:0000256" key="2">
    <source>
        <dbReference type="SAM" id="SignalP"/>
    </source>
</evidence>
<evidence type="ECO:0000313" key="4">
    <source>
        <dbReference type="Proteomes" id="UP000184404"/>
    </source>
</evidence>
<dbReference type="EMBL" id="FQUG01000005">
    <property type="protein sequence ID" value="SHE91950.1"/>
    <property type="molecule type" value="Genomic_DNA"/>
</dbReference>
<protein>
    <recommendedName>
        <fullName evidence="5">Gas vesicle protein</fullName>
    </recommendedName>
</protein>